<dbReference type="Pfam" id="PF02913">
    <property type="entry name" value="FAD-oxidase_C"/>
    <property type="match status" value="1"/>
</dbReference>
<dbReference type="Pfam" id="PF13183">
    <property type="entry name" value="Fer4_8"/>
    <property type="match status" value="1"/>
</dbReference>
<organism evidence="6 7">
    <name type="scientific">Kribbella jejuensis</name>
    <dbReference type="NCBI Taxonomy" id="236068"/>
    <lineage>
        <taxon>Bacteria</taxon>
        <taxon>Bacillati</taxon>
        <taxon>Actinomycetota</taxon>
        <taxon>Actinomycetes</taxon>
        <taxon>Propionibacteriales</taxon>
        <taxon>Kribbellaceae</taxon>
        <taxon>Kribbella</taxon>
    </lineage>
</organism>
<dbReference type="RefSeq" id="WP_238331896.1">
    <property type="nucleotide sequence ID" value="NZ_BAAAKA010000008.1"/>
</dbReference>
<dbReference type="Pfam" id="PF02754">
    <property type="entry name" value="CCG"/>
    <property type="match status" value="1"/>
</dbReference>
<protein>
    <submittedName>
        <fullName evidence="6">FAD/FMN-containing dehydrogenase</fullName>
    </submittedName>
</protein>
<keyword evidence="4" id="KW-0560">Oxidoreductase</keyword>
<evidence type="ECO:0000256" key="1">
    <source>
        <dbReference type="ARBA" id="ARBA00001974"/>
    </source>
</evidence>
<dbReference type="InterPro" id="IPR036318">
    <property type="entry name" value="FAD-bd_PCMH-like_sf"/>
</dbReference>
<dbReference type="InterPro" id="IPR016166">
    <property type="entry name" value="FAD-bd_PCMH"/>
</dbReference>
<dbReference type="Gene3D" id="3.30.43.10">
    <property type="entry name" value="Uridine Diphospho-n-acetylenolpyruvylglucosamine Reductase, domain 2"/>
    <property type="match status" value="1"/>
</dbReference>
<dbReference type="InterPro" id="IPR004113">
    <property type="entry name" value="FAD-bd_oxidored_4_C"/>
</dbReference>
<gene>
    <name evidence="6" type="ORF">FB475_0216</name>
</gene>
<dbReference type="InterPro" id="IPR016164">
    <property type="entry name" value="FAD-linked_Oxase-like_C"/>
</dbReference>
<dbReference type="Gene3D" id="3.30.465.10">
    <property type="match status" value="1"/>
</dbReference>
<dbReference type="Gene3D" id="1.10.45.10">
    <property type="entry name" value="Vanillyl-alcohol Oxidase, Chain A, domain 4"/>
    <property type="match status" value="1"/>
</dbReference>
<dbReference type="InterPro" id="IPR004017">
    <property type="entry name" value="Cys_rich_dom"/>
</dbReference>
<evidence type="ECO:0000256" key="4">
    <source>
        <dbReference type="ARBA" id="ARBA00023002"/>
    </source>
</evidence>
<dbReference type="InterPro" id="IPR006094">
    <property type="entry name" value="Oxid_FAD_bind_N"/>
</dbReference>
<evidence type="ECO:0000256" key="3">
    <source>
        <dbReference type="ARBA" id="ARBA00022827"/>
    </source>
</evidence>
<dbReference type="InterPro" id="IPR016169">
    <property type="entry name" value="FAD-bd_PCMH_sub2"/>
</dbReference>
<dbReference type="AlphaFoldDB" id="A0A542ELA0"/>
<dbReference type="InterPro" id="IPR016167">
    <property type="entry name" value="FAD-bd_PCMH_sub1"/>
</dbReference>
<keyword evidence="3" id="KW-0274">FAD</keyword>
<dbReference type="Proteomes" id="UP000316298">
    <property type="component" value="Unassembled WGS sequence"/>
</dbReference>
<evidence type="ECO:0000256" key="2">
    <source>
        <dbReference type="ARBA" id="ARBA00022630"/>
    </source>
</evidence>
<evidence type="ECO:0000313" key="7">
    <source>
        <dbReference type="Proteomes" id="UP000316298"/>
    </source>
</evidence>
<dbReference type="Gene3D" id="3.30.70.2740">
    <property type="match status" value="1"/>
</dbReference>
<dbReference type="SUPFAM" id="SSF56176">
    <property type="entry name" value="FAD-binding/transporter-associated domain-like"/>
    <property type="match status" value="1"/>
</dbReference>
<dbReference type="GO" id="GO:0004458">
    <property type="term" value="F:D-lactate dehydrogenase (cytochrome) activity"/>
    <property type="evidence" value="ECO:0007669"/>
    <property type="project" value="TreeGrafter"/>
</dbReference>
<dbReference type="InterPro" id="IPR016171">
    <property type="entry name" value="Vanillyl_alc_oxidase_C-sub2"/>
</dbReference>
<name>A0A542ELA0_9ACTN</name>
<dbReference type="GO" id="GO:0071949">
    <property type="term" value="F:FAD binding"/>
    <property type="evidence" value="ECO:0007669"/>
    <property type="project" value="InterPro"/>
</dbReference>
<evidence type="ECO:0000259" key="5">
    <source>
        <dbReference type="PROSITE" id="PS51387"/>
    </source>
</evidence>
<reference evidence="6 7" key="1">
    <citation type="submission" date="2019-06" db="EMBL/GenBank/DDBJ databases">
        <title>Sequencing the genomes of 1000 actinobacteria strains.</title>
        <authorList>
            <person name="Klenk H.-P."/>
        </authorList>
    </citation>
    <scope>NUCLEOTIDE SEQUENCE [LARGE SCALE GENOMIC DNA]</scope>
    <source>
        <strain evidence="6 7">DSM 17305</strain>
    </source>
</reference>
<proteinExistence type="predicted"/>
<dbReference type="PROSITE" id="PS51387">
    <property type="entry name" value="FAD_PCMH"/>
    <property type="match status" value="1"/>
</dbReference>
<accession>A0A542ELA0</accession>
<keyword evidence="2" id="KW-0285">Flavoprotein</keyword>
<dbReference type="SUPFAM" id="SSF55103">
    <property type="entry name" value="FAD-linked oxidases, C-terminal domain"/>
    <property type="match status" value="1"/>
</dbReference>
<comment type="caution">
    <text evidence="6">The sequence shown here is derived from an EMBL/GenBank/DDBJ whole genome shotgun (WGS) entry which is preliminary data.</text>
</comment>
<evidence type="ECO:0000313" key="6">
    <source>
        <dbReference type="EMBL" id="TQJ16127.1"/>
    </source>
</evidence>
<dbReference type="Pfam" id="PF01565">
    <property type="entry name" value="FAD_binding_4"/>
    <property type="match status" value="1"/>
</dbReference>
<keyword evidence="7" id="KW-1185">Reference proteome</keyword>
<comment type="cofactor">
    <cofactor evidence="1">
        <name>FAD</name>
        <dbReference type="ChEBI" id="CHEBI:57692"/>
    </cofactor>
</comment>
<dbReference type="PANTHER" id="PTHR11748">
    <property type="entry name" value="D-LACTATE DEHYDROGENASE"/>
    <property type="match status" value="1"/>
</dbReference>
<dbReference type="GO" id="GO:1903457">
    <property type="term" value="P:lactate catabolic process"/>
    <property type="evidence" value="ECO:0007669"/>
    <property type="project" value="TreeGrafter"/>
</dbReference>
<feature type="domain" description="FAD-binding PCMH-type" evidence="5">
    <location>
        <begin position="48"/>
        <end position="271"/>
    </location>
</feature>
<dbReference type="PANTHER" id="PTHR11748:SF119">
    <property type="entry name" value="D-2-HYDROXYGLUTARATE DEHYDROGENASE"/>
    <property type="match status" value="1"/>
</dbReference>
<sequence>MAVDVEIGRSRTPDGPDGLAGALAAAVDGEVRFDAGSLAAYSCDSSNYRQIPLGVVVPHTVDAAVAAIEVCRQADVPVLSRGGGTSLAGQSTNAAVVIDWTKYCNHVVSVNAAERTCVVEPGIALDDLNRALGPDGLMFGPKPSTHQSCTIGGMIGNNSCGASAQAYGKTVDNVRRLEVLTYDGVRMWVGPTDEVAEGNDRQAEIYRQVRELRDRYLAELRTGFPKIPRRVSGYNLDSLLPENGFDLAKALVGSEGTLVTVLQAELELVKVPKYQVMVVLGYPSLEQAGHAVRRILPHKPWQLEGLDQVLLDLEHEEHKVDTAIERMPEGRGWLTVQFAGDTFEEADRAAKGLMDDLKDDQATIRYLDDPGREQQLIELREAGLGATAHPAAKHENWEGWEDSAVHPDDLGDYLHDLRELLNSFGYDETETSLYGHFGQGCVHTRIPFELRTADGIAHYRKFVEEAARLVKRYDGSLSGEHGDGQSRGELLTTMFGPELIQAFREFKTIFDPGNRMNPGKIVDPNPLDSHLRLGTGFAHPPLPSEFSYPRDDGKFSKATLRCVGIGKCRQSSSAEGDVMCPSYLVTREEEHSPRGRSRLLFEMVRGEVIPDGWRSTEVRDALDLCLACKGCKVDCPVGVDVATYKAEFLSHHYRHRLRPMAHYSMGWLPIAAQLGGRAPRAVNAVTQAPRLAKLLKRAGGIADERQLPRFAEQPFTDWFAKRPQRRRPQEPDRRVVLWPDTFSNFFHPSIGRAAVQVLEAAGYEVTLPDRPVCCGLTWISTGQLGIAKRALRRTANVLRDTIRAGVPIVGLEPSCSAVFRSDAPELLPDEEDIRRLSMQFVTFGELLKDWDPPQLDVHAMVQTHCHQHAVLSSDAGLMERAGIDREQLDSGCCGLAGNFGFERGHYDVSMAAAERVLLPKVRAASKDTVIVADGFSCRTQIEQATDRRAVHLAELLATGLQKGLS</sequence>
<dbReference type="EMBL" id="VFMM01000001">
    <property type="protein sequence ID" value="TQJ16127.1"/>
    <property type="molecule type" value="Genomic_DNA"/>
</dbReference>
<dbReference type="SUPFAM" id="SSF46548">
    <property type="entry name" value="alpha-helical ferredoxin"/>
    <property type="match status" value="1"/>
</dbReference>
<dbReference type="InterPro" id="IPR017896">
    <property type="entry name" value="4Fe4S_Fe-S-bd"/>
</dbReference>
<dbReference type="GO" id="GO:0008720">
    <property type="term" value="F:D-lactate dehydrogenase (NAD+) activity"/>
    <property type="evidence" value="ECO:0007669"/>
    <property type="project" value="TreeGrafter"/>
</dbReference>